<dbReference type="SUPFAM" id="SSF54928">
    <property type="entry name" value="RNA-binding domain, RBD"/>
    <property type="match status" value="1"/>
</dbReference>
<dbReference type="InterPro" id="IPR050825">
    <property type="entry name" value="RBM42_RBP45_47-like"/>
</dbReference>
<sequence>MEVPTAVTLMASMVSLYVGDLHPDITDEALFDAFNSFKGMSSVRVCRDSSTGRSLCYGYVNFSSLEDGA</sequence>
<protein>
    <recommendedName>
        <fullName evidence="4">RRM domain-containing protein</fullName>
    </recommendedName>
</protein>
<evidence type="ECO:0000313" key="6">
    <source>
        <dbReference type="Proteomes" id="UP000436088"/>
    </source>
</evidence>
<dbReference type="Proteomes" id="UP000436088">
    <property type="component" value="Unassembled WGS sequence"/>
</dbReference>
<reference evidence="5" key="1">
    <citation type="submission" date="2019-09" db="EMBL/GenBank/DDBJ databases">
        <title>Draft genome information of white flower Hibiscus syriacus.</title>
        <authorList>
            <person name="Kim Y.-M."/>
        </authorList>
    </citation>
    <scope>NUCLEOTIDE SEQUENCE [LARGE SCALE GENOMIC DNA]</scope>
    <source>
        <strain evidence="5">YM2019G1</strain>
    </source>
</reference>
<keyword evidence="1" id="KW-0507">mRNA processing</keyword>
<name>A0A6A3C759_HIBSY</name>
<dbReference type="PANTHER" id="PTHR47640">
    <property type="entry name" value="TRNA SELENOCYSTEINE 1-ASSOCIATED PROTEIN 1-RELATED-RELATED"/>
    <property type="match status" value="1"/>
</dbReference>
<dbReference type="Gene3D" id="3.30.70.330">
    <property type="match status" value="1"/>
</dbReference>
<dbReference type="PROSITE" id="PS50102">
    <property type="entry name" value="RRM"/>
    <property type="match status" value="1"/>
</dbReference>
<dbReference type="GO" id="GO:0003729">
    <property type="term" value="F:mRNA binding"/>
    <property type="evidence" value="ECO:0007669"/>
    <property type="project" value="InterPro"/>
</dbReference>
<organism evidence="5 6">
    <name type="scientific">Hibiscus syriacus</name>
    <name type="common">Rose of Sharon</name>
    <dbReference type="NCBI Taxonomy" id="106335"/>
    <lineage>
        <taxon>Eukaryota</taxon>
        <taxon>Viridiplantae</taxon>
        <taxon>Streptophyta</taxon>
        <taxon>Embryophyta</taxon>
        <taxon>Tracheophyta</taxon>
        <taxon>Spermatophyta</taxon>
        <taxon>Magnoliopsida</taxon>
        <taxon>eudicotyledons</taxon>
        <taxon>Gunneridae</taxon>
        <taxon>Pentapetalae</taxon>
        <taxon>rosids</taxon>
        <taxon>malvids</taxon>
        <taxon>Malvales</taxon>
        <taxon>Malvaceae</taxon>
        <taxon>Malvoideae</taxon>
        <taxon>Hibiscus</taxon>
    </lineage>
</organism>
<dbReference type="InterPro" id="IPR012677">
    <property type="entry name" value="Nucleotide-bd_a/b_plait_sf"/>
</dbReference>
<keyword evidence="6" id="KW-1185">Reference proteome</keyword>
<accession>A0A6A3C759</accession>
<comment type="caution">
    <text evidence="5">The sequence shown here is derived from an EMBL/GenBank/DDBJ whole genome shotgun (WGS) entry which is preliminary data.</text>
</comment>
<dbReference type="GO" id="GO:0006397">
    <property type="term" value="P:mRNA processing"/>
    <property type="evidence" value="ECO:0007669"/>
    <property type="project" value="UniProtKB-KW"/>
</dbReference>
<evidence type="ECO:0000259" key="4">
    <source>
        <dbReference type="PROSITE" id="PS50102"/>
    </source>
</evidence>
<keyword evidence="2 3" id="KW-0694">RNA-binding</keyword>
<dbReference type="Pfam" id="PF00076">
    <property type="entry name" value="RRM_1"/>
    <property type="match status" value="1"/>
</dbReference>
<gene>
    <name evidence="5" type="ORF">F3Y22_tig00009009pilonHSYRG00070</name>
</gene>
<proteinExistence type="predicted"/>
<feature type="domain" description="RRM" evidence="4">
    <location>
        <begin position="14"/>
        <end position="69"/>
    </location>
</feature>
<evidence type="ECO:0000256" key="1">
    <source>
        <dbReference type="ARBA" id="ARBA00022664"/>
    </source>
</evidence>
<evidence type="ECO:0000313" key="5">
    <source>
        <dbReference type="EMBL" id="KAE8725115.1"/>
    </source>
</evidence>
<dbReference type="InterPro" id="IPR035979">
    <property type="entry name" value="RBD_domain_sf"/>
</dbReference>
<dbReference type="InterPro" id="IPR000504">
    <property type="entry name" value="RRM_dom"/>
</dbReference>
<evidence type="ECO:0000256" key="2">
    <source>
        <dbReference type="ARBA" id="ARBA00022884"/>
    </source>
</evidence>
<evidence type="ECO:0000256" key="3">
    <source>
        <dbReference type="PROSITE-ProRule" id="PRU00176"/>
    </source>
</evidence>
<dbReference type="EMBL" id="VEPZ02000430">
    <property type="protein sequence ID" value="KAE8725115.1"/>
    <property type="molecule type" value="Genomic_DNA"/>
</dbReference>
<dbReference type="AlphaFoldDB" id="A0A6A3C759"/>